<dbReference type="EMBL" id="JABXXO010000012">
    <property type="protein sequence ID" value="KAF7762325.1"/>
    <property type="molecule type" value="Genomic_DNA"/>
</dbReference>
<keyword evidence="1" id="KW-0175">Coiled coil</keyword>
<name>A0A8H7EY59_AGABI</name>
<keyword evidence="3" id="KW-0472">Membrane</keyword>
<keyword evidence="3" id="KW-0812">Transmembrane</keyword>
<feature type="compositionally biased region" description="Polar residues" evidence="2">
    <location>
        <begin position="1"/>
        <end position="13"/>
    </location>
</feature>
<dbReference type="OMA" id="YIWAFAT"/>
<evidence type="ECO:0000256" key="2">
    <source>
        <dbReference type="SAM" id="MobiDB-lite"/>
    </source>
</evidence>
<protein>
    <submittedName>
        <fullName evidence="4">Uncharacterized protein</fullName>
    </submittedName>
</protein>
<keyword evidence="3" id="KW-1133">Transmembrane helix</keyword>
<proteinExistence type="predicted"/>
<evidence type="ECO:0000313" key="4">
    <source>
        <dbReference type="EMBL" id="KAF7762325.1"/>
    </source>
</evidence>
<organism evidence="4 5">
    <name type="scientific">Agaricus bisporus var. burnettii</name>
    <dbReference type="NCBI Taxonomy" id="192524"/>
    <lineage>
        <taxon>Eukaryota</taxon>
        <taxon>Fungi</taxon>
        <taxon>Dikarya</taxon>
        <taxon>Basidiomycota</taxon>
        <taxon>Agaricomycotina</taxon>
        <taxon>Agaricomycetes</taxon>
        <taxon>Agaricomycetidae</taxon>
        <taxon>Agaricales</taxon>
        <taxon>Agaricineae</taxon>
        <taxon>Agaricaceae</taxon>
        <taxon>Agaricus</taxon>
    </lineage>
</organism>
<accession>A0A8H7EY59</accession>
<dbReference type="AlphaFoldDB" id="A0A8H7EY59"/>
<dbReference type="SUPFAM" id="SSF58100">
    <property type="entry name" value="Bacterial hemolysins"/>
    <property type="match status" value="1"/>
</dbReference>
<feature type="coiled-coil region" evidence="1">
    <location>
        <begin position="180"/>
        <end position="259"/>
    </location>
</feature>
<feature type="region of interest" description="Disordered" evidence="2">
    <location>
        <begin position="1"/>
        <end position="28"/>
    </location>
</feature>
<evidence type="ECO:0000256" key="1">
    <source>
        <dbReference type="SAM" id="Coils"/>
    </source>
</evidence>
<sequence>MATDTPTTPFNSLSEEEQIKQQQEATKTLENPDTVKKFIQECTNAGQAAVAIDENFRKVKNGFAELVNKYGNDFPDVGGKFVPKWDGFMARWNGKSGILWSSRHLAAETAAALTDYDENLEIIADIKSTEDLKDAQDNLKQYVQKHPIRIATEVADGFKDLANDVQDFSKDFTKYVGEQNVQLTEDAERYEGEIKKFQKEITELNEKMKKAGISFGVTAIFLIFALIPAGFLIKYALDRDKAQAKLDKAKADLAQTVRKQKALAAMQADFEGLKPSIDDICQKLGIFAYIWAFATEQSTEINVALNGGMEVTNRKKFQVKLRFLRAQIKPLQEGMRQYATQIAKSK</sequence>
<gene>
    <name evidence="4" type="ORF">Agabi119p4_8918</name>
</gene>
<dbReference type="Gene3D" id="1.20.1170.10">
    <property type="match status" value="1"/>
</dbReference>
<dbReference type="Proteomes" id="UP000629468">
    <property type="component" value="Unassembled WGS sequence"/>
</dbReference>
<evidence type="ECO:0000313" key="5">
    <source>
        <dbReference type="Proteomes" id="UP000629468"/>
    </source>
</evidence>
<reference evidence="4 5" key="1">
    <citation type="journal article" name="Sci. Rep.">
        <title>Telomere-to-telomere assembled and centromere annotated genomes of the two main subspecies of the button mushroom Agaricus bisporus reveal especially polymorphic chromosome ends.</title>
        <authorList>
            <person name="Sonnenberg A.S.M."/>
            <person name="Sedaghat-Telgerd N."/>
            <person name="Lavrijssen B."/>
            <person name="Ohm R.A."/>
            <person name="Hendrickx P.M."/>
            <person name="Scholtmeijer K."/>
            <person name="Baars J.J.P."/>
            <person name="van Peer A."/>
        </authorList>
    </citation>
    <scope>NUCLEOTIDE SEQUENCE [LARGE SCALE GENOMIC DNA]</scope>
    <source>
        <strain evidence="4 5">H119_p4</strain>
    </source>
</reference>
<evidence type="ECO:0000256" key="3">
    <source>
        <dbReference type="SAM" id="Phobius"/>
    </source>
</evidence>
<comment type="caution">
    <text evidence="4">The sequence shown here is derived from an EMBL/GenBank/DDBJ whole genome shotgun (WGS) entry which is preliminary data.</text>
</comment>
<feature type="transmembrane region" description="Helical" evidence="3">
    <location>
        <begin position="213"/>
        <end position="237"/>
    </location>
</feature>